<evidence type="ECO:0000256" key="3">
    <source>
        <dbReference type="ARBA" id="ARBA00022475"/>
    </source>
</evidence>
<keyword evidence="5 7" id="KW-1133">Transmembrane helix</keyword>
<proteinExistence type="inferred from homology"/>
<comment type="caution">
    <text evidence="9">The sequence shown here is derived from an EMBL/GenBank/DDBJ whole genome shotgun (WGS) entry which is preliminary data.</text>
</comment>
<evidence type="ECO:0000313" key="9">
    <source>
        <dbReference type="EMBL" id="MFC4361957.1"/>
    </source>
</evidence>
<reference evidence="10" key="1">
    <citation type="journal article" date="2019" name="Int. J. Syst. Evol. Microbiol.">
        <title>The Global Catalogue of Microorganisms (GCM) 10K type strain sequencing project: providing services to taxonomists for standard genome sequencing and annotation.</title>
        <authorList>
            <consortium name="The Broad Institute Genomics Platform"/>
            <consortium name="The Broad Institute Genome Sequencing Center for Infectious Disease"/>
            <person name="Wu L."/>
            <person name="Ma J."/>
        </authorList>
    </citation>
    <scope>NUCLEOTIDE SEQUENCE [LARGE SCALE GENOMIC DNA]</scope>
    <source>
        <strain evidence="10">CECT 8570</strain>
    </source>
</reference>
<keyword evidence="4 7" id="KW-0812">Transmembrane</keyword>
<evidence type="ECO:0000259" key="8">
    <source>
        <dbReference type="Pfam" id="PF00482"/>
    </source>
</evidence>
<dbReference type="RefSeq" id="WP_290264138.1">
    <property type="nucleotide sequence ID" value="NZ_JAUFQG010000006.1"/>
</dbReference>
<accession>A0ABV8V2F5</accession>
<evidence type="ECO:0000256" key="4">
    <source>
        <dbReference type="ARBA" id="ARBA00022692"/>
    </source>
</evidence>
<evidence type="ECO:0000256" key="7">
    <source>
        <dbReference type="SAM" id="Phobius"/>
    </source>
</evidence>
<feature type="transmembrane region" description="Helical" evidence="7">
    <location>
        <begin position="222"/>
        <end position="244"/>
    </location>
</feature>
<feature type="domain" description="Type II secretion system protein GspF" evidence="8">
    <location>
        <begin position="72"/>
        <end position="195"/>
    </location>
</feature>
<dbReference type="PRINTS" id="PR00812">
    <property type="entry name" value="BCTERIALGSPF"/>
</dbReference>
<feature type="domain" description="Type II secretion system protein GspF" evidence="8">
    <location>
        <begin position="275"/>
        <end position="397"/>
    </location>
</feature>
<dbReference type="PANTHER" id="PTHR30012">
    <property type="entry name" value="GENERAL SECRETION PATHWAY PROTEIN"/>
    <property type="match status" value="1"/>
</dbReference>
<feature type="transmembrane region" description="Helical" evidence="7">
    <location>
        <begin position="378"/>
        <end position="399"/>
    </location>
</feature>
<feature type="transmembrane region" description="Helical" evidence="7">
    <location>
        <begin position="177"/>
        <end position="202"/>
    </location>
</feature>
<dbReference type="InterPro" id="IPR042094">
    <property type="entry name" value="T2SS_GspF_sf"/>
</dbReference>
<dbReference type="InterPro" id="IPR003004">
    <property type="entry name" value="GspF/PilC"/>
</dbReference>
<keyword evidence="3" id="KW-1003">Cell membrane</keyword>
<evidence type="ECO:0000256" key="1">
    <source>
        <dbReference type="ARBA" id="ARBA00004651"/>
    </source>
</evidence>
<keyword evidence="6 7" id="KW-0472">Membrane</keyword>
<keyword evidence="10" id="KW-1185">Reference proteome</keyword>
<evidence type="ECO:0000313" key="10">
    <source>
        <dbReference type="Proteomes" id="UP001595840"/>
    </source>
</evidence>
<sequence length="407" mass="45334">MTAFRFIGRDAEGNKVTGNLEGVSVDSVATALLNRGLTPIEIHASSQTEDWQETIDDFLASKRVEPADLIMFCRQMYTITKAGIPLIKGVQGLSKSMSHRHFKRALEDIVTRLESGVELSAAMRHHGDIFDSLFLAMIVVGETSGRLEEVFDQLSFYLERDLETSKSVKSALRYPSFVLLALAVAMVVINIWVIPAFANMFAKFSAQLPLPTRILVGVSDFFVLYWPYLLVCSILLAVGIRQYFKTPEGAKNWGKWSFKLPVVGDILERATIARYCRAFALMLQSGVPIVQAIELCSRAVDNPYIGEKIKAIRSGIERGDSLTRTHNASGLFSPLVMQMISVGEESGQVDQLLAEVASYYEREVDYDLKKVGDRIEPLLIVVMAGFVLILALGIFLPMWEMYSVQKG</sequence>
<dbReference type="Gene3D" id="1.20.81.30">
    <property type="entry name" value="Type II secretion system (T2SS), domain F"/>
    <property type="match status" value="2"/>
</dbReference>
<evidence type="ECO:0000256" key="6">
    <source>
        <dbReference type="ARBA" id="ARBA00023136"/>
    </source>
</evidence>
<evidence type="ECO:0000256" key="2">
    <source>
        <dbReference type="ARBA" id="ARBA00005745"/>
    </source>
</evidence>
<protein>
    <submittedName>
        <fullName evidence="9">Type II secretion system F family protein</fullName>
    </submittedName>
</protein>
<comment type="similarity">
    <text evidence="2">Belongs to the GSP F family.</text>
</comment>
<dbReference type="Pfam" id="PF00482">
    <property type="entry name" value="T2SSF"/>
    <property type="match status" value="2"/>
</dbReference>
<name>A0ABV8V2F5_9GAMM</name>
<dbReference type="PANTHER" id="PTHR30012:SF4">
    <property type="entry name" value="MSHA BIOGENESIS PROTEIN MSHG"/>
    <property type="match status" value="1"/>
</dbReference>
<dbReference type="InterPro" id="IPR018076">
    <property type="entry name" value="T2SS_GspF_dom"/>
</dbReference>
<dbReference type="Proteomes" id="UP001595840">
    <property type="component" value="Unassembled WGS sequence"/>
</dbReference>
<dbReference type="EMBL" id="JBHSCX010000004">
    <property type="protein sequence ID" value="MFC4361957.1"/>
    <property type="molecule type" value="Genomic_DNA"/>
</dbReference>
<evidence type="ECO:0000256" key="5">
    <source>
        <dbReference type="ARBA" id="ARBA00022989"/>
    </source>
</evidence>
<organism evidence="9 10">
    <name type="scientific">Simiduia curdlanivorans</name>
    <dbReference type="NCBI Taxonomy" id="1492769"/>
    <lineage>
        <taxon>Bacteria</taxon>
        <taxon>Pseudomonadati</taxon>
        <taxon>Pseudomonadota</taxon>
        <taxon>Gammaproteobacteria</taxon>
        <taxon>Cellvibrionales</taxon>
        <taxon>Cellvibrionaceae</taxon>
        <taxon>Simiduia</taxon>
    </lineage>
</organism>
<gene>
    <name evidence="9" type="ORF">ACFOX3_06585</name>
</gene>
<comment type="subcellular location">
    <subcellularLocation>
        <location evidence="1">Cell membrane</location>
        <topology evidence="1">Multi-pass membrane protein</topology>
    </subcellularLocation>
</comment>